<evidence type="ECO:0000313" key="5">
    <source>
        <dbReference type="EMBL" id="SDD81233.1"/>
    </source>
</evidence>
<dbReference type="InterPro" id="IPR029787">
    <property type="entry name" value="Nucleotide_cyclase"/>
</dbReference>
<feature type="domain" description="EAL" evidence="3">
    <location>
        <begin position="420"/>
        <end position="674"/>
    </location>
</feature>
<dbReference type="InterPro" id="IPR035919">
    <property type="entry name" value="EAL_sf"/>
</dbReference>
<dbReference type="InterPro" id="IPR035965">
    <property type="entry name" value="PAS-like_dom_sf"/>
</dbReference>
<dbReference type="SMART" id="SM00267">
    <property type="entry name" value="GGDEF"/>
    <property type="match status" value="1"/>
</dbReference>
<evidence type="ECO:0000259" key="2">
    <source>
        <dbReference type="PROSITE" id="PS50113"/>
    </source>
</evidence>
<dbReference type="AlphaFoldDB" id="A0A1G6XU39"/>
<dbReference type="PROSITE" id="PS50887">
    <property type="entry name" value="GGDEF"/>
    <property type="match status" value="1"/>
</dbReference>
<dbReference type="SUPFAM" id="SSF55785">
    <property type="entry name" value="PYP-like sensor domain (PAS domain)"/>
    <property type="match status" value="1"/>
</dbReference>
<accession>A0A1G6XU39</accession>
<feature type="domain" description="GGDEF" evidence="4">
    <location>
        <begin position="278"/>
        <end position="411"/>
    </location>
</feature>
<keyword evidence="6" id="KW-1185">Reference proteome</keyword>
<dbReference type="STRING" id="57664.SAMN05661003_101382"/>
<dbReference type="PROSITE" id="PS50113">
    <property type="entry name" value="PAC"/>
    <property type="match status" value="1"/>
</dbReference>
<dbReference type="PANTHER" id="PTHR44757">
    <property type="entry name" value="DIGUANYLATE CYCLASE DGCP"/>
    <property type="match status" value="1"/>
</dbReference>
<dbReference type="PANTHER" id="PTHR44757:SF2">
    <property type="entry name" value="BIOFILM ARCHITECTURE MAINTENANCE PROTEIN MBAA"/>
    <property type="match status" value="1"/>
</dbReference>
<dbReference type="OrthoDB" id="9777298at2"/>
<dbReference type="Pfam" id="PF00563">
    <property type="entry name" value="EAL"/>
    <property type="match status" value="1"/>
</dbReference>
<dbReference type="EMBL" id="FNAQ01000001">
    <property type="protein sequence ID" value="SDD81233.1"/>
    <property type="molecule type" value="Genomic_DNA"/>
</dbReference>
<evidence type="ECO:0000259" key="4">
    <source>
        <dbReference type="PROSITE" id="PS50887"/>
    </source>
</evidence>
<dbReference type="Proteomes" id="UP000243205">
    <property type="component" value="Unassembled WGS sequence"/>
</dbReference>
<dbReference type="RefSeq" id="WP_092075676.1">
    <property type="nucleotide sequence ID" value="NZ_FNAQ01000001.1"/>
</dbReference>
<dbReference type="Gene3D" id="3.30.450.20">
    <property type="entry name" value="PAS domain"/>
    <property type="match status" value="1"/>
</dbReference>
<dbReference type="InterPro" id="IPR052155">
    <property type="entry name" value="Biofilm_reg_signaling"/>
</dbReference>
<dbReference type="InterPro" id="IPR000014">
    <property type="entry name" value="PAS"/>
</dbReference>
<dbReference type="Gene3D" id="3.30.70.270">
    <property type="match status" value="1"/>
</dbReference>
<dbReference type="InterPro" id="IPR001633">
    <property type="entry name" value="EAL_dom"/>
</dbReference>
<gene>
    <name evidence="5" type="ORF">SAMN05661003_101382</name>
</gene>
<dbReference type="InterPro" id="IPR043128">
    <property type="entry name" value="Rev_trsase/Diguanyl_cyclase"/>
</dbReference>
<proteinExistence type="predicted"/>
<feature type="domain" description="PAC" evidence="2">
    <location>
        <begin position="184"/>
        <end position="239"/>
    </location>
</feature>
<reference evidence="6" key="1">
    <citation type="submission" date="2016-10" db="EMBL/GenBank/DDBJ databases">
        <authorList>
            <person name="Varghese N."/>
            <person name="Submissions S."/>
        </authorList>
    </citation>
    <scope>NUCLEOTIDE SEQUENCE [LARGE SCALE GENOMIC DNA]</scope>
    <source>
        <strain evidence="6">DSM 8987</strain>
    </source>
</reference>
<dbReference type="InterPro" id="IPR013656">
    <property type="entry name" value="PAS_4"/>
</dbReference>
<organism evidence="5 6">
    <name type="scientific">Desulfuromonas thiophila</name>
    <dbReference type="NCBI Taxonomy" id="57664"/>
    <lineage>
        <taxon>Bacteria</taxon>
        <taxon>Pseudomonadati</taxon>
        <taxon>Thermodesulfobacteriota</taxon>
        <taxon>Desulfuromonadia</taxon>
        <taxon>Desulfuromonadales</taxon>
        <taxon>Desulfuromonadaceae</taxon>
        <taxon>Desulfuromonas</taxon>
    </lineage>
</organism>
<dbReference type="SUPFAM" id="SSF55073">
    <property type="entry name" value="Nucleotide cyclase"/>
    <property type="match status" value="1"/>
</dbReference>
<evidence type="ECO:0000313" key="6">
    <source>
        <dbReference type="Proteomes" id="UP000243205"/>
    </source>
</evidence>
<dbReference type="Pfam" id="PF08448">
    <property type="entry name" value="PAS_4"/>
    <property type="match status" value="1"/>
</dbReference>
<dbReference type="NCBIfam" id="TIGR00254">
    <property type="entry name" value="GGDEF"/>
    <property type="match status" value="1"/>
</dbReference>
<dbReference type="SUPFAM" id="SSF141868">
    <property type="entry name" value="EAL domain-like"/>
    <property type="match status" value="1"/>
</dbReference>
<dbReference type="Gene3D" id="3.20.20.450">
    <property type="entry name" value="EAL domain"/>
    <property type="match status" value="1"/>
</dbReference>
<dbReference type="PROSITE" id="PS50883">
    <property type="entry name" value="EAL"/>
    <property type="match status" value="1"/>
</dbReference>
<sequence length="698" mass="76766">MEDLHQQQVPQIALHLWPVDGLLVLDACGRVQSMTASVRTLLQRYGIGVAALQQVLPAGLRRLEQAGSAMEQVACPDLLPGLAPQDNLWSLQLLYDGQGGQQAVLLRHHSSADGAAADLWQALLLHLDLPLVVTDAPGRLLFINPAARRLLGEAPQVGAAGVFLPALTATENDQLAAYRLTVLSTGEALVARSVPECGGQTLYEVTFTPLLNEAGQVYALIETLHDLSHTQQMELRLGQQEERLQQMLLYDQMTRLPSRLQFGKRLDAAIARAAQRGDQLAVICLDLDNFRKVNDSLGHDVGDMVLRQVAERLSASVGVNDMVARLSGDDFFVLLDRLLDADHARVVVENMFWAIRERLPVAGYELFLTASAGISLYPADARQTQGLMRCADVAMHKSKRRGGNGFQFFTPELDRNLRHYLALEADLQQALPRGQLHLLYQPQYALRDGRLIGLEALLRWQHPERGAIGPTEFIPVAENSGLIVELGYWVLEQACRQNRVWQLQGLPPVVVAVNISPRQFRLSSLVADVAAILQRSGLDPHHLELEITEGTIMEDVELAIATMEQLSAMGIRLSIDDFGTGYSSLSYLRRFRISKLKIDRSFVETIVEEPGAARIAHSIVDLARNLGLAVIAEGVENSAQLHCLRRFGCEEVQGYLLGVPVPVALVPDCFRVPPALAACNDSGSDDLRCPSVCDNELE</sequence>
<dbReference type="InterPro" id="IPR000700">
    <property type="entry name" value="PAS-assoc_C"/>
</dbReference>
<feature type="domain" description="PAS" evidence="1">
    <location>
        <begin position="116"/>
        <end position="156"/>
    </location>
</feature>
<dbReference type="PROSITE" id="PS50112">
    <property type="entry name" value="PAS"/>
    <property type="match status" value="1"/>
</dbReference>
<dbReference type="FunFam" id="3.20.20.450:FF:000001">
    <property type="entry name" value="Cyclic di-GMP phosphodiesterase yahA"/>
    <property type="match status" value="1"/>
</dbReference>
<dbReference type="InterPro" id="IPR000160">
    <property type="entry name" value="GGDEF_dom"/>
</dbReference>
<name>A0A1G6XU39_9BACT</name>
<dbReference type="SMART" id="SM00052">
    <property type="entry name" value="EAL"/>
    <property type="match status" value="1"/>
</dbReference>
<dbReference type="CDD" id="cd01949">
    <property type="entry name" value="GGDEF"/>
    <property type="match status" value="1"/>
</dbReference>
<protein>
    <submittedName>
        <fullName evidence="5">Diguanylate cyclase (GGDEF) domain-containing protein</fullName>
    </submittedName>
</protein>
<dbReference type="Pfam" id="PF00990">
    <property type="entry name" value="GGDEF"/>
    <property type="match status" value="1"/>
</dbReference>
<evidence type="ECO:0000259" key="1">
    <source>
        <dbReference type="PROSITE" id="PS50112"/>
    </source>
</evidence>
<dbReference type="CDD" id="cd01948">
    <property type="entry name" value="EAL"/>
    <property type="match status" value="1"/>
</dbReference>
<evidence type="ECO:0000259" key="3">
    <source>
        <dbReference type="PROSITE" id="PS50883"/>
    </source>
</evidence>